<feature type="signal peptide" evidence="2">
    <location>
        <begin position="1"/>
        <end position="19"/>
    </location>
</feature>
<dbReference type="InterPro" id="IPR018378">
    <property type="entry name" value="C-type_lectin_CS"/>
</dbReference>
<dbReference type="PROSITE" id="PS00615">
    <property type="entry name" value="C_TYPE_LECTIN_1"/>
    <property type="match status" value="2"/>
</dbReference>
<dbReference type="AlphaFoldDB" id="A0A0M3IBT8"/>
<keyword evidence="4" id="KW-1185">Reference proteome</keyword>
<accession>A0A0M3IBT8</accession>
<evidence type="ECO:0000259" key="3">
    <source>
        <dbReference type="PROSITE" id="PS50041"/>
    </source>
</evidence>
<dbReference type="InterPro" id="IPR001304">
    <property type="entry name" value="C-type_lectin-like"/>
</dbReference>
<name>A0A0M3IBT8_ASCLU</name>
<reference evidence="5" key="1">
    <citation type="submission" date="2017-02" db="UniProtKB">
        <authorList>
            <consortium name="WormBaseParasite"/>
        </authorList>
    </citation>
    <scope>IDENTIFICATION</scope>
</reference>
<protein>
    <submittedName>
        <fullName evidence="5">C-type lectin domain-containing protein</fullName>
    </submittedName>
</protein>
<sequence length="290" mass="32834">MNKAIVIILLIAFVPKNGTLKCSNGGFLSSAFQRCYHFIPKLLTNFDAQRRCETFDGTLLVLNSSDEAQIVTEYVKYGFDEIENISSYWIGSRFMDEQYRTLKRFEKLTFFNWDENEPSAEADGNCISSSLKTGRWSSEPCHLPKVSVCTTAATKSCNQRYSNNWYGPSSREQSATVSKKLDVLQCKNDSIYIDPLNGCYRFIEETQSFLNAEKQCRTSGGHLAKIDSRFKMLLLKAYPSSELIEQCAAADGSTAQWINLSCFSNKLPFICETPPRGTNDCSGEQKFSYY</sequence>
<keyword evidence="2" id="KW-0732">Signal</keyword>
<dbReference type="PANTHER" id="PTHR22803">
    <property type="entry name" value="MANNOSE, PHOSPHOLIPASE, LECTIN RECEPTOR RELATED"/>
    <property type="match status" value="1"/>
</dbReference>
<dbReference type="Gene3D" id="3.10.100.10">
    <property type="entry name" value="Mannose-Binding Protein A, subunit A"/>
    <property type="match status" value="2"/>
</dbReference>
<organism evidence="4 5">
    <name type="scientific">Ascaris lumbricoides</name>
    <name type="common">Giant roundworm</name>
    <dbReference type="NCBI Taxonomy" id="6252"/>
    <lineage>
        <taxon>Eukaryota</taxon>
        <taxon>Metazoa</taxon>
        <taxon>Ecdysozoa</taxon>
        <taxon>Nematoda</taxon>
        <taxon>Chromadorea</taxon>
        <taxon>Rhabditida</taxon>
        <taxon>Spirurina</taxon>
        <taxon>Ascaridomorpha</taxon>
        <taxon>Ascaridoidea</taxon>
        <taxon>Ascarididae</taxon>
        <taxon>Ascaris</taxon>
    </lineage>
</organism>
<evidence type="ECO:0000313" key="4">
    <source>
        <dbReference type="Proteomes" id="UP000036681"/>
    </source>
</evidence>
<dbReference type="WBParaSite" id="ALUE_0001524101-mRNA-1">
    <property type="protein sequence ID" value="ALUE_0001524101-mRNA-1"/>
    <property type="gene ID" value="ALUE_0001524101"/>
</dbReference>
<dbReference type="Pfam" id="PF00059">
    <property type="entry name" value="Lectin_C"/>
    <property type="match status" value="1"/>
</dbReference>
<evidence type="ECO:0000313" key="5">
    <source>
        <dbReference type="WBParaSite" id="ALUE_0001524101-mRNA-1"/>
    </source>
</evidence>
<dbReference type="InterPro" id="IPR016187">
    <property type="entry name" value="CTDL_fold"/>
</dbReference>
<evidence type="ECO:0000256" key="2">
    <source>
        <dbReference type="SAM" id="SignalP"/>
    </source>
</evidence>
<dbReference type="SMART" id="SM00034">
    <property type="entry name" value="CLECT"/>
    <property type="match status" value="2"/>
</dbReference>
<keyword evidence="1" id="KW-1015">Disulfide bond</keyword>
<feature type="chain" id="PRO_5005657052" evidence="2">
    <location>
        <begin position="20"/>
        <end position="290"/>
    </location>
</feature>
<dbReference type="PROSITE" id="PS50041">
    <property type="entry name" value="C_TYPE_LECTIN_2"/>
    <property type="match status" value="1"/>
</dbReference>
<dbReference type="InterPro" id="IPR016186">
    <property type="entry name" value="C-type_lectin-like/link_sf"/>
</dbReference>
<proteinExistence type="predicted"/>
<dbReference type="Proteomes" id="UP000036681">
    <property type="component" value="Unplaced"/>
</dbReference>
<feature type="domain" description="C-type lectin" evidence="3">
    <location>
        <begin position="34"/>
        <end position="150"/>
    </location>
</feature>
<dbReference type="SUPFAM" id="SSF56436">
    <property type="entry name" value="C-type lectin-like"/>
    <property type="match status" value="2"/>
</dbReference>
<dbReference type="InterPro" id="IPR050111">
    <property type="entry name" value="C-type_lectin/snaclec_domain"/>
</dbReference>
<evidence type="ECO:0000256" key="1">
    <source>
        <dbReference type="ARBA" id="ARBA00023157"/>
    </source>
</evidence>
<dbReference type="CDD" id="cd00037">
    <property type="entry name" value="CLECT"/>
    <property type="match status" value="2"/>
</dbReference>